<evidence type="ECO:0000313" key="6">
    <source>
        <dbReference type="EMBL" id="MBB6054492.1"/>
    </source>
</evidence>
<feature type="binding site" evidence="4">
    <location>
        <position position="425"/>
    </location>
    <ligand>
        <name>Mg(2+)</name>
        <dbReference type="ChEBI" id="CHEBI:18420"/>
    </ligand>
</feature>
<dbReference type="EC" id="5.4.4.2" evidence="4"/>
<keyword evidence="3 4" id="KW-0413">Isomerase</keyword>
<keyword evidence="7" id="KW-1185">Reference proteome</keyword>
<comment type="caution">
    <text evidence="6">The sequence shown here is derived from an EMBL/GenBank/DDBJ whole genome shotgun (WGS) entry which is preliminary data.</text>
</comment>
<dbReference type="GO" id="GO:0000287">
    <property type="term" value="F:magnesium ion binding"/>
    <property type="evidence" value="ECO:0007669"/>
    <property type="project" value="UniProtKB-UniRule"/>
</dbReference>
<dbReference type="GO" id="GO:0009234">
    <property type="term" value="P:menaquinone biosynthetic process"/>
    <property type="evidence" value="ECO:0007669"/>
    <property type="project" value="UniProtKB-UniRule"/>
</dbReference>
<dbReference type="UniPathway" id="UPA00079"/>
<dbReference type="NCBIfam" id="TIGR00543">
    <property type="entry name" value="isochor_syn"/>
    <property type="match status" value="1"/>
</dbReference>
<evidence type="ECO:0000256" key="3">
    <source>
        <dbReference type="ARBA" id="ARBA00023235"/>
    </source>
</evidence>
<comment type="catalytic activity">
    <reaction evidence="1 4">
        <text>chorismate = isochorismate</text>
        <dbReference type="Rhea" id="RHEA:18985"/>
        <dbReference type="ChEBI" id="CHEBI:29748"/>
        <dbReference type="ChEBI" id="CHEBI:29780"/>
        <dbReference type="EC" id="5.4.4.2"/>
    </reaction>
</comment>
<dbReference type="GO" id="GO:0008909">
    <property type="term" value="F:isochorismate synthase activity"/>
    <property type="evidence" value="ECO:0007669"/>
    <property type="project" value="UniProtKB-UniRule"/>
</dbReference>
<protein>
    <recommendedName>
        <fullName evidence="4">Isochorismate synthase MenF</fullName>
        <ecNumber evidence="4">5.4.4.2</ecNumber>
    </recommendedName>
    <alternativeName>
        <fullName evidence="4">Isochorismate mutase</fullName>
    </alternativeName>
</protein>
<keyword evidence="4" id="KW-0460">Magnesium</keyword>
<dbReference type="InterPro" id="IPR005801">
    <property type="entry name" value="ADC_synthase"/>
</dbReference>
<dbReference type="Proteomes" id="UP000585721">
    <property type="component" value="Unassembled WGS sequence"/>
</dbReference>
<dbReference type="UniPathway" id="UPA01057">
    <property type="reaction ID" value="UER00163"/>
</dbReference>
<comment type="similarity">
    <text evidence="2 4">Belongs to the isochorismate synthase family.</text>
</comment>
<comment type="function">
    <text evidence="4">Catalyzes the conversion of chorismate to isochorismate.</text>
</comment>
<feature type="active site" description="Proton acceptor" evidence="4">
    <location>
        <position position="198"/>
    </location>
</feature>
<dbReference type="InterPro" id="IPR004561">
    <property type="entry name" value="IsoChor_synthase"/>
</dbReference>
<evidence type="ECO:0000256" key="1">
    <source>
        <dbReference type="ARBA" id="ARBA00000799"/>
    </source>
</evidence>
<feature type="binding site" evidence="4">
    <location>
        <position position="292"/>
    </location>
    <ligand>
        <name>Mg(2+)</name>
        <dbReference type="ChEBI" id="CHEBI:18420"/>
    </ligand>
</feature>
<dbReference type="HAMAP" id="MF_01935">
    <property type="entry name" value="MenF"/>
    <property type="match status" value="1"/>
</dbReference>
<dbReference type="Pfam" id="PF00425">
    <property type="entry name" value="Chorismate_bind"/>
    <property type="match status" value="1"/>
</dbReference>
<dbReference type="PANTHER" id="PTHR42839:SF2">
    <property type="entry name" value="ISOCHORISMATE SYNTHASE ENTC"/>
    <property type="match status" value="1"/>
</dbReference>
<comment type="pathway">
    <text evidence="4">Quinol/quinone metabolism; menaquinone biosynthesis.</text>
</comment>
<evidence type="ECO:0000259" key="5">
    <source>
        <dbReference type="Pfam" id="PF00425"/>
    </source>
</evidence>
<organism evidence="6 7">
    <name type="scientific">Tolumonas osonensis</name>
    <dbReference type="NCBI Taxonomy" id="675874"/>
    <lineage>
        <taxon>Bacteria</taxon>
        <taxon>Pseudomonadati</taxon>
        <taxon>Pseudomonadota</taxon>
        <taxon>Gammaproteobacteria</taxon>
        <taxon>Aeromonadales</taxon>
        <taxon>Aeromonadaceae</taxon>
        <taxon>Tolumonas</taxon>
    </lineage>
</organism>
<evidence type="ECO:0000256" key="2">
    <source>
        <dbReference type="ARBA" id="ARBA00005297"/>
    </source>
</evidence>
<dbReference type="RefSeq" id="WP_188025288.1">
    <property type="nucleotide sequence ID" value="NZ_JACHGR010000001.1"/>
</dbReference>
<accession>A0A841GJ08</accession>
<keyword evidence="4" id="KW-0474">Menaquinone biosynthesis</keyword>
<dbReference type="AlphaFoldDB" id="A0A841GJ08"/>
<comment type="cofactor">
    <cofactor evidence="4">
        <name>Mg(2+)</name>
        <dbReference type="ChEBI" id="CHEBI:18420"/>
    </cofactor>
</comment>
<dbReference type="EMBL" id="JACHGR010000001">
    <property type="protein sequence ID" value="MBB6054492.1"/>
    <property type="molecule type" value="Genomic_DNA"/>
</dbReference>
<comment type="pathway">
    <text evidence="4">Quinol/quinone metabolism; 1,4-dihydroxy-2-naphthoate biosynthesis; 1,4-dihydroxy-2-naphthoate from chorismate: step 1/7.</text>
</comment>
<dbReference type="PANTHER" id="PTHR42839">
    <property type="entry name" value="ISOCHORISMATE SYNTHASE ENTC"/>
    <property type="match status" value="1"/>
</dbReference>
<sequence length="439" mass="49702">MLAQTRLLEQLDSLPAAEQHGFVRLRTAMDVTSLIGWLKAQPLFPRIYWHARERDREFAVLGAIRELTDPAQLSALTGQPRPSAGSYPRYYGGLAFDYQQPVNGEWQDFGQCRFVLPRIELIRQGNQTELVCNLLFDGQNTQQELAAARSALTQLQPEKTLQKYLPAQRSRQDMPDKPHWQQWLSQVLHPDALKTIPKVVLSRRSALTFSEPLEPWSLLASWQSATPACFHIGFQFSPESCFIASSPERLYRRQDRALSSEALAGSMPRTGEPEQDAELAELLLQDGKNRLENRFVHTDILTRLDGLADTAVVSEARILPLRHIQHIKREIEATLRPDTSDWQLLKNLHPTPAVGGSPRRKALAQIRALEQHQRGWYAGACGFISEDVSEFTVAIRSGLWHDNQLYLYTGAGILNGSDADAEWQELDTKLNSMLGVWHD</sequence>
<reference evidence="6 7" key="1">
    <citation type="submission" date="2020-08" db="EMBL/GenBank/DDBJ databases">
        <title>Genomic Encyclopedia of Type Strains, Phase IV (KMG-IV): sequencing the most valuable type-strain genomes for metagenomic binning, comparative biology and taxonomic classification.</title>
        <authorList>
            <person name="Goeker M."/>
        </authorList>
    </citation>
    <scope>NUCLEOTIDE SEQUENCE [LARGE SCALE GENOMIC DNA]</scope>
    <source>
        <strain evidence="6 7">DSM 22975</strain>
    </source>
</reference>
<dbReference type="SUPFAM" id="SSF56322">
    <property type="entry name" value="ADC synthase"/>
    <property type="match status" value="1"/>
</dbReference>
<keyword evidence="4" id="KW-0479">Metal-binding</keyword>
<dbReference type="Gene3D" id="3.60.120.10">
    <property type="entry name" value="Anthranilate synthase"/>
    <property type="match status" value="1"/>
</dbReference>
<gene>
    <name evidence="4" type="primary">menF</name>
    <name evidence="6" type="ORF">HNR75_000357</name>
</gene>
<evidence type="ECO:0000313" key="7">
    <source>
        <dbReference type="Proteomes" id="UP000585721"/>
    </source>
</evidence>
<feature type="active site" description="Proton donor" evidence="4">
    <location>
        <position position="248"/>
    </location>
</feature>
<proteinExistence type="inferred from homology"/>
<evidence type="ECO:0000256" key="4">
    <source>
        <dbReference type="HAMAP-Rule" id="MF_01935"/>
    </source>
</evidence>
<dbReference type="InterPro" id="IPR015890">
    <property type="entry name" value="Chorismate_C"/>
</dbReference>
<dbReference type="InterPro" id="IPR034681">
    <property type="entry name" value="MenF"/>
</dbReference>
<feature type="domain" description="Chorismate-utilising enzyme C-terminal" evidence="5">
    <location>
        <begin position="178"/>
        <end position="429"/>
    </location>
</feature>
<name>A0A841GJ08_9GAMM</name>